<dbReference type="Gene3D" id="3.40.630.30">
    <property type="match status" value="1"/>
</dbReference>
<feature type="compositionally biased region" description="Basic residues" evidence="1">
    <location>
        <begin position="7"/>
        <end position="19"/>
    </location>
</feature>
<dbReference type="PANTHER" id="PTHR43441:SF10">
    <property type="entry name" value="ACETYLTRANSFERASE"/>
    <property type="match status" value="1"/>
</dbReference>
<dbReference type="OrthoDB" id="4403558at2"/>
<dbReference type="RefSeq" id="WP_150488362.1">
    <property type="nucleotide sequence ID" value="NZ_BMUV01000020.1"/>
</dbReference>
<dbReference type="GO" id="GO:1990189">
    <property type="term" value="F:protein N-terminal-serine acetyltransferase activity"/>
    <property type="evidence" value="ECO:0007669"/>
    <property type="project" value="TreeGrafter"/>
</dbReference>
<dbReference type="KEGG" id="snk:CP967_14400"/>
<sequence length="201" mass="21635">MTAPHRPQTHRPQAHRSAPHRPAPFATRRLDAVPLDPAHADEMAGVLAGPALYAYTGGAPEDAVSLRARYERQCAGPSDPAERWWNWVLRIREDGRLAGYVQATVRGPRAEVAWVLGTEWQGRGYAKEAAAGLAGHLADRYGIRTVVAHIHPDHAASAAVAAAAGLAPTEVRQDGEVRYVLHPSGTRREDEVRGCGNGNGL</sequence>
<evidence type="ECO:0000313" key="4">
    <source>
        <dbReference type="Proteomes" id="UP000326178"/>
    </source>
</evidence>
<dbReference type="Proteomes" id="UP000326178">
    <property type="component" value="Chromosome"/>
</dbReference>
<proteinExistence type="predicted"/>
<evidence type="ECO:0000259" key="2">
    <source>
        <dbReference type="Pfam" id="PF13302"/>
    </source>
</evidence>
<reference evidence="3 4" key="1">
    <citation type="submission" date="2017-09" db="EMBL/GenBank/DDBJ databases">
        <authorList>
            <person name="Lee N."/>
            <person name="Cho B.-K."/>
        </authorList>
    </citation>
    <scope>NUCLEOTIDE SEQUENCE [LARGE SCALE GENOMIC DNA]</scope>
    <source>
        <strain evidence="3 4">ATCC 12769</strain>
    </source>
</reference>
<accession>A0A5J6F9W5</accession>
<dbReference type="AlphaFoldDB" id="A0A5J6F9W5"/>
<evidence type="ECO:0000256" key="1">
    <source>
        <dbReference type="SAM" id="MobiDB-lite"/>
    </source>
</evidence>
<dbReference type="PANTHER" id="PTHR43441">
    <property type="entry name" value="RIBOSOMAL-PROTEIN-SERINE ACETYLTRANSFERASE"/>
    <property type="match status" value="1"/>
</dbReference>
<dbReference type="Pfam" id="PF13302">
    <property type="entry name" value="Acetyltransf_3"/>
    <property type="match status" value="1"/>
</dbReference>
<dbReference type="InterPro" id="IPR016181">
    <property type="entry name" value="Acyl_CoA_acyltransferase"/>
</dbReference>
<feature type="region of interest" description="Disordered" evidence="1">
    <location>
        <begin position="1"/>
        <end position="23"/>
    </location>
</feature>
<gene>
    <name evidence="3" type="ORF">CP967_14400</name>
</gene>
<dbReference type="SUPFAM" id="SSF55729">
    <property type="entry name" value="Acyl-CoA N-acyltransferases (Nat)"/>
    <property type="match status" value="1"/>
</dbReference>
<dbReference type="GO" id="GO:0008999">
    <property type="term" value="F:protein-N-terminal-alanine acetyltransferase activity"/>
    <property type="evidence" value="ECO:0007669"/>
    <property type="project" value="TreeGrafter"/>
</dbReference>
<dbReference type="GO" id="GO:0005737">
    <property type="term" value="C:cytoplasm"/>
    <property type="evidence" value="ECO:0007669"/>
    <property type="project" value="TreeGrafter"/>
</dbReference>
<name>A0A5J6F9W5_9ACTN</name>
<dbReference type="InterPro" id="IPR000182">
    <property type="entry name" value="GNAT_dom"/>
</dbReference>
<feature type="domain" description="N-acetyltransferase" evidence="2">
    <location>
        <begin position="29"/>
        <end position="166"/>
    </location>
</feature>
<dbReference type="EMBL" id="CP023702">
    <property type="protein sequence ID" value="QEU73041.1"/>
    <property type="molecule type" value="Genomic_DNA"/>
</dbReference>
<dbReference type="InterPro" id="IPR051908">
    <property type="entry name" value="Ribosomal_N-acetyltransferase"/>
</dbReference>
<keyword evidence="4" id="KW-1185">Reference proteome</keyword>
<organism evidence="3 4">
    <name type="scientific">Streptomyces nitrosporeus</name>
    <dbReference type="NCBI Taxonomy" id="28894"/>
    <lineage>
        <taxon>Bacteria</taxon>
        <taxon>Bacillati</taxon>
        <taxon>Actinomycetota</taxon>
        <taxon>Actinomycetes</taxon>
        <taxon>Kitasatosporales</taxon>
        <taxon>Streptomycetaceae</taxon>
        <taxon>Streptomyces</taxon>
    </lineage>
</organism>
<keyword evidence="3" id="KW-0808">Transferase</keyword>
<evidence type="ECO:0000313" key="3">
    <source>
        <dbReference type="EMBL" id="QEU73041.1"/>
    </source>
</evidence>
<protein>
    <submittedName>
        <fullName evidence="3">N-acetyltransferase</fullName>
    </submittedName>
</protein>